<dbReference type="PANTHER" id="PTHR47785:SF1">
    <property type="entry name" value="TRANSCRIPTION FACTOR, PUTATIVE (AFU_ORTHOLOGUE AFUA_5G14530)-RELATED"/>
    <property type="match status" value="1"/>
</dbReference>
<dbReference type="EMBL" id="LAFY01004174">
    <property type="protein sequence ID" value="KJX94136.1"/>
    <property type="molecule type" value="Genomic_DNA"/>
</dbReference>
<dbReference type="SMART" id="SM00066">
    <property type="entry name" value="GAL4"/>
    <property type="match status" value="1"/>
</dbReference>
<feature type="region of interest" description="Disordered" evidence="3">
    <location>
        <begin position="653"/>
        <end position="673"/>
    </location>
</feature>
<dbReference type="Proteomes" id="UP000033647">
    <property type="component" value="Unassembled WGS sequence"/>
</dbReference>
<dbReference type="GO" id="GO:0000981">
    <property type="term" value="F:DNA-binding transcription factor activity, RNA polymerase II-specific"/>
    <property type="evidence" value="ECO:0007669"/>
    <property type="project" value="InterPro"/>
</dbReference>
<protein>
    <recommendedName>
        <fullName evidence="4">Zn(2)-C6 fungal-type domain-containing protein</fullName>
    </recommendedName>
</protein>
<dbReference type="InterPro" id="IPR007219">
    <property type="entry name" value="XnlR_reg_dom"/>
</dbReference>
<dbReference type="GO" id="GO:0008270">
    <property type="term" value="F:zinc ion binding"/>
    <property type="evidence" value="ECO:0007669"/>
    <property type="project" value="InterPro"/>
</dbReference>
<feature type="compositionally biased region" description="Basic and acidic residues" evidence="3">
    <location>
        <begin position="695"/>
        <end position="706"/>
    </location>
</feature>
<dbReference type="InterPro" id="IPR036864">
    <property type="entry name" value="Zn2-C6_fun-type_DNA-bd_sf"/>
</dbReference>
<dbReference type="PROSITE" id="PS50048">
    <property type="entry name" value="ZN2_CY6_FUNGAL_2"/>
    <property type="match status" value="1"/>
</dbReference>
<dbReference type="InterPro" id="IPR053181">
    <property type="entry name" value="EcdB-like_regulator"/>
</dbReference>
<dbReference type="Gene3D" id="4.10.240.10">
    <property type="entry name" value="Zn(2)-C6 fungal-type DNA-binding domain"/>
    <property type="match status" value="1"/>
</dbReference>
<feature type="region of interest" description="Disordered" evidence="3">
    <location>
        <begin position="932"/>
        <end position="996"/>
    </location>
</feature>
<comment type="caution">
    <text evidence="5">The sequence shown here is derived from an EMBL/GenBank/DDBJ whole genome shotgun (WGS) entry which is preliminary data.</text>
</comment>
<dbReference type="CDD" id="cd12148">
    <property type="entry name" value="fungal_TF_MHR"/>
    <property type="match status" value="1"/>
</dbReference>
<feature type="region of interest" description="Disordered" evidence="3">
    <location>
        <begin position="695"/>
        <end position="732"/>
    </location>
</feature>
<feature type="region of interest" description="Disordered" evidence="3">
    <location>
        <begin position="1025"/>
        <end position="1055"/>
    </location>
</feature>
<keyword evidence="2" id="KW-0539">Nucleus</keyword>
<dbReference type="InterPro" id="IPR001138">
    <property type="entry name" value="Zn2Cys6_DnaBD"/>
</dbReference>
<gene>
    <name evidence="5" type="ORF">TI39_contig4215g00006</name>
</gene>
<dbReference type="GO" id="GO:0003677">
    <property type="term" value="F:DNA binding"/>
    <property type="evidence" value="ECO:0007669"/>
    <property type="project" value="InterPro"/>
</dbReference>
<dbReference type="CDD" id="cd00067">
    <property type="entry name" value="GAL4"/>
    <property type="match status" value="1"/>
</dbReference>
<evidence type="ECO:0000256" key="2">
    <source>
        <dbReference type="ARBA" id="ARBA00023242"/>
    </source>
</evidence>
<reference evidence="5 6" key="1">
    <citation type="submission" date="2015-03" db="EMBL/GenBank/DDBJ databases">
        <title>RNA-seq based gene annotation and comparative genomics of four Zymoseptoria species reveal species-specific pathogenicity related genes and transposable element activity.</title>
        <authorList>
            <person name="Grandaubert J."/>
            <person name="Bhattacharyya A."/>
            <person name="Stukenbrock E.H."/>
        </authorList>
    </citation>
    <scope>NUCLEOTIDE SEQUENCE [LARGE SCALE GENOMIC DNA]</scope>
    <source>
        <strain evidence="5 6">Zb18110</strain>
    </source>
</reference>
<feature type="compositionally biased region" description="Acidic residues" evidence="3">
    <location>
        <begin position="1"/>
        <end position="11"/>
    </location>
</feature>
<keyword evidence="1" id="KW-0479">Metal-binding</keyword>
<evidence type="ECO:0000259" key="4">
    <source>
        <dbReference type="PROSITE" id="PS50048"/>
    </source>
</evidence>
<feature type="region of interest" description="Disordered" evidence="3">
    <location>
        <begin position="1"/>
        <end position="20"/>
    </location>
</feature>
<organism evidence="5 6">
    <name type="scientific">Zymoseptoria brevis</name>
    <dbReference type="NCBI Taxonomy" id="1047168"/>
    <lineage>
        <taxon>Eukaryota</taxon>
        <taxon>Fungi</taxon>
        <taxon>Dikarya</taxon>
        <taxon>Ascomycota</taxon>
        <taxon>Pezizomycotina</taxon>
        <taxon>Dothideomycetes</taxon>
        <taxon>Dothideomycetidae</taxon>
        <taxon>Mycosphaerellales</taxon>
        <taxon>Mycosphaerellaceae</taxon>
        <taxon>Zymoseptoria</taxon>
    </lineage>
</organism>
<name>A0A0F4G9T9_9PEZI</name>
<evidence type="ECO:0000313" key="6">
    <source>
        <dbReference type="Proteomes" id="UP000033647"/>
    </source>
</evidence>
<keyword evidence="6" id="KW-1185">Reference proteome</keyword>
<proteinExistence type="predicted"/>
<dbReference type="AlphaFoldDB" id="A0A0F4G9T9"/>
<feature type="compositionally biased region" description="Basic residues" evidence="3">
    <location>
        <begin position="707"/>
        <end position="732"/>
    </location>
</feature>
<dbReference type="PANTHER" id="PTHR47785">
    <property type="entry name" value="ZN(II)2CYS6 TRANSCRIPTION FACTOR (EUROFUNG)-RELATED-RELATED"/>
    <property type="match status" value="1"/>
</dbReference>
<dbReference type="STRING" id="1047168.A0A0F4G9T9"/>
<dbReference type="Pfam" id="PF00172">
    <property type="entry name" value="Zn_clus"/>
    <property type="match status" value="1"/>
</dbReference>
<sequence length="1201" mass="133702">MQIEDGGDEDDSRARKRRRGPHACAGCRQRKVRCNGDGTNPCANCAASNSQCIYGSEPLTKGKSDAILETVLRLENRLFQIGEMLESTSSAQNNSNGTETFSPGTLCSADRRPSTVTGARLLVRNARSHCNSLDNAIISSQHASTTESVLAWSYFDVFPSLRTKYQHIFTLEQQRAPLAMEPANSLPQMDKDEINHTVTSFRAVVNFSYPTVSARQLVDVERRMSRRELEDSIDCAQALITMALGCAARVVGVFQSADISHLRNLAGSYFNLFLQRIHIVHMEASTTATQCLFLAALFFAYLQRPLQAWSYISMAATKCRLLLSYTSADTGADTECVRRIFWSCYILESDYIAELAALPQSGVGDIESSIPFPAFYDTSTNETERDQSSLYFLACVSMRRLLNRVHDLLYAPDSGVAFDDARFPHVVNELDHQLEEWRACLPPAFQFTTDAQEMTSGHGGFLRQRYLTCRAVIYRPFLNQCLTTSAAGELVSEMVLGQSEICLRMCLLHIMNLRPFQQTVLIDTWICSLSMASTMLILLAASRIPALRERLPSSVREAGALLKGLIEPWMTLHSQVSPSVEQSLRMIGEADKVYTGTHQKVDVPYHGQFPPSMNYSNMIEEKNLKKTFIIATLASTLIGTFTAATTLHDKIQEKREKAKQKETDGKQNNQLKQLKEQVASFEKAAIETKEKFEANLDEKPCDDKDKRGRSKSRSRSRSRSSSRSRSRRRRRRRELLEDEAFFADSVRRSKAMIQQTYAEGLNRVGPAYAVGDLTTENRLQAQVIKLQQTVIGVLQQAVNDGRSLTQKDFDQLIAAQHEARNGSISALQDQEDRMLAGRDLDLKRITNGLESREKASSQPDVQQLAIEPAYDVRRPSSLRSQAKPWLPAREPLFGVDSKISQPRELSVFVAPKKPMPVNAKRASVAVQQLANTDPLPSEKMMKSNGVPAATEAGRQRATSVATQAPKAPTEKRAASVAAQAPKSSPPSKTVVGGPTNASTKAVVGKAASVSPKASVKNALILADEPKRERAASQAAAPPTLSAKASPPTRKPAQKPIATPEEEIFCYYSEDLQRSSLPLHSAFRPSGNHRCPTCHVKIPVDTRDVWVLSTHFPGKENRHKIREYRMDARFVVKCHNADGEFACVLCDRYRDMDCICRSVDALVKHLGTAHSPDEFEHDPDLVRMEKRSRLDMRGRELAFGVR</sequence>
<evidence type="ECO:0000256" key="1">
    <source>
        <dbReference type="ARBA" id="ARBA00022723"/>
    </source>
</evidence>
<dbReference type="OrthoDB" id="6133115at2759"/>
<dbReference type="GO" id="GO:0006351">
    <property type="term" value="P:DNA-templated transcription"/>
    <property type="evidence" value="ECO:0007669"/>
    <property type="project" value="InterPro"/>
</dbReference>
<dbReference type="SUPFAM" id="SSF57701">
    <property type="entry name" value="Zn2/Cys6 DNA-binding domain"/>
    <property type="match status" value="1"/>
</dbReference>
<feature type="region of interest" description="Disordered" evidence="3">
    <location>
        <begin position="89"/>
        <end position="109"/>
    </location>
</feature>
<feature type="domain" description="Zn(2)-C6 fungal-type" evidence="4">
    <location>
        <begin position="23"/>
        <end position="54"/>
    </location>
</feature>
<evidence type="ECO:0000256" key="3">
    <source>
        <dbReference type="SAM" id="MobiDB-lite"/>
    </source>
</evidence>
<dbReference type="Pfam" id="PF04082">
    <property type="entry name" value="Fungal_trans"/>
    <property type="match status" value="1"/>
</dbReference>
<dbReference type="PROSITE" id="PS00463">
    <property type="entry name" value="ZN2_CY6_FUNGAL_1"/>
    <property type="match status" value="1"/>
</dbReference>
<evidence type="ECO:0000313" key="5">
    <source>
        <dbReference type="EMBL" id="KJX94136.1"/>
    </source>
</evidence>
<feature type="compositionally biased region" description="Polar residues" evidence="3">
    <location>
        <begin position="89"/>
        <end position="105"/>
    </location>
</feature>
<feature type="compositionally biased region" description="Basic and acidic residues" evidence="3">
    <location>
        <begin position="653"/>
        <end position="665"/>
    </location>
</feature>
<accession>A0A0F4G9T9</accession>